<accession>A0A8H3WW16</accession>
<dbReference type="EMBL" id="WTPW01003072">
    <property type="protein sequence ID" value="KAF0355100.1"/>
    <property type="molecule type" value="Genomic_DNA"/>
</dbReference>
<dbReference type="OrthoDB" id="10452667at2759"/>
<reference evidence="1 2" key="1">
    <citation type="journal article" date="2019" name="Environ. Microbiol.">
        <title>At the nexus of three kingdoms: the genome of the mycorrhizal fungus Gigaspora margarita provides insights into plant, endobacterial and fungal interactions.</title>
        <authorList>
            <person name="Venice F."/>
            <person name="Ghignone S."/>
            <person name="Salvioli di Fossalunga A."/>
            <person name="Amselem J."/>
            <person name="Novero M."/>
            <person name="Xianan X."/>
            <person name="Sedzielewska Toro K."/>
            <person name="Morin E."/>
            <person name="Lipzen A."/>
            <person name="Grigoriev I.V."/>
            <person name="Henrissat B."/>
            <person name="Martin F.M."/>
            <person name="Bonfante P."/>
        </authorList>
    </citation>
    <scope>NUCLEOTIDE SEQUENCE [LARGE SCALE GENOMIC DNA]</scope>
    <source>
        <strain evidence="1 2">BEG34</strain>
    </source>
</reference>
<proteinExistence type="predicted"/>
<sequence length="85" mass="10448">MYFNHTREKDHKGQSWNCRLYLKSYKEAFKAFNELNSLDLFENLKNRLYSEFQQQRIVPKSENNGKFCVTRNRKVYFTDLELEKQ</sequence>
<name>A0A8H3WW16_GIGMA</name>
<organism evidence="1 2">
    <name type="scientific">Gigaspora margarita</name>
    <dbReference type="NCBI Taxonomy" id="4874"/>
    <lineage>
        <taxon>Eukaryota</taxon>
        <taxon>Fungi</taxon>
        <taxon>Fungi incertae sedis</taxon>
        <taxon>Mucoromycota</taxon>
        <taxon>Glomeromycotina</taxon>
        <taxon>Glomeromycetes</taxon>
        <taxon>Diversisporales</taxon>
        <taxon>Gigasporaceae</taxon>
        <taxon>Gigaspora</taxon>
    </lineage>
</organism>
<evidence type="ECO:0000313" key="2">
    <source>
        <dbReference type="Proteomes" id="UP000439903"/>
    </source>
</evidence>
<dbReference type="AlphaFoldDB" id="A0A8H3WW16"/>
<comment type="caution">
    <text evidence="1">The sequence shown here is derived from an EMBL/GenBank/DDBJ whole genome shotgun (WGS) entry which is preliminary data.</text>
</comment>
<keyword evidence="2" id="KW-1185">Reference proteome</keyword>
<gene>
    <name evidence="1" type="ORF">F8M41_014925</name>
</gene>
<protein>
    <submittedName>
        <fullName evidence="1">Uncharacterized protein</fullName>
    </submittedName>
</protein>
<dbReference type="Proteomes" id="UP000439903">
    <property type="component" value="Unassembled WGS sequence"/>
</dbReference>
<evidence type="ECO:0000313" key="1">
    <source>
        <dbReference type="EMBL" id="KAF0355100.1"/>
    </source>
</evidence>